<dbReference type="Proteomes" id="UP000257016">
    <property type="component" value="Unassembled WGS sequence"/>
</dbReference>
<accession>A0A375B9R6</accession>
<evidence type="ECO:0000313" key="1">
    <source>
        <dbReference type="EMBL" id="SOY40334.1"/>
    </source>
</evidence>
<gene>
    <name evidence="1" type="ORF">CBM2586_A10299</name>
</gene>
<reference evidence="1" key="1">
    <citation type="submission" date="2018-01" db="EMBL/GenBank/DDBJ databases">
        <authorList>
            <person name="Clerissi C."/>
        </authorList>
    </citation>
    <scope>NUCLEOTIDE SEQUENCE</scope>
    <source>
        <strain evidence="1">Cupriavidus taiwanensis LMG 19430</strain>
    </source>
</reference>
<sequence length="31" mass="3242">MFLNGGETIYAVVVRVGLIIGGYQAGSLNKT</sequence>
<name>A0A375B9R6_9BURK</name>
<comment type="caution">
    <text evidence="1">The sequence shown here is derived from an EMBL/GenBank/DDBJ whole genome shotgun (WGS) entry which is preliminary data.</text>
</comment>
<protein>
    <submittedName>
        <fullName evidence="1">Uncharacterized protein</fullName>
    </submittedName>
</protein>
<dbReference type="EMBL" id="OFSN01000001">
    <property type="protein sequence ID" value="SOY40334.1"/>
    <property type="molecule type" value="Genomic_DNA"/>
</dbReference>
<dbReference type="AlphaFoldDB" id="A0A375B9R6"/>
<proteinExistence type="predicted"/>
<organism evidence="1">
    <name type="scientific">Cupriavidus taiwanensis</name>
    <dbReference type="NCBI Taxonomy" id="164546"/>
    <lineage>
        <taxon>Bacteria</taxon>
        <taxon>Pseudomonadati</taxon>
        <taxon>Pseudomonadota</taxon>
        <taxon>Betaproteobacteria</taxon>
        <taxon>Burkholderiales</taxon>
        <taxon>Burkholderiaceae</taxon>
        <taxon>Cupriavidus</taxon>
    </lineage>
</organism>